<dbReference type="Proteomes" id="UP000054097">
    <property type="component" value="Unassembled WGS sequence"/>
</dbReference>
<keyword evidence="1" id="KW-0812">Transmembrane</keyword>
<dbReference type="EMBL" id="KN824356">
    <property type="protein sequence ID" value="KIM22421.1"/>
    <property type="molecule type" value="Genomic_DNA"/>
</dbReference>
<name>A0A0C3AT03_SERVB</name>
<reference evidence="3" key="2">
    <citation type="submission" date="2015-01" db="EMBL/GenBank/DDBJ databases">
        <title>Evolutionary Origins and Diversification of the Mycorrhizal Mutualists.</title>
        <authorList>
            <consortium name="DOE Joint Genome Institute"/>
            <consortium name="Mycorrhizal Genomics Consortium"/>
            <person name="Kohler A."/>
            <person name="Kuo A."/>
            <person name="Nagy L.G."/>
            <person name="Floudas D."/>
            <person name="Copeland A."/>
            <person name="Barry K.W."/>
            <person name="Cichocki N."/>
            <person name="Veneault-Fourrey C."/>
            <person name="LaButti K."/>
            <person name="Lindquist E.A."/>
            <person name="Lipzen A."/>
            <person name="Lundell T."/>
            <person name="Morin E."/>
            <person name="Murat C."/>
            <person name="Riley R."/>
            <person name="Ohm R."/>
            <person name="Sun H."/>
            <person name="Tunlid A."/>
            <person name="Henrissat B."/>
            <person name="Grigoriev I.V."/>
            <person name="Hibbett D.S."/>
            <person name="Martin F."/>
        </authorList>
    </citation>
    <scope>NUCLEOTIDE SEQUENCE [LARGE SCALE GENOMIC DNA]</scope>
    <source>
        <strain evidence="3">MAFF 305830</strain>
    </source>
</reference>
<dbReference type="HOGENOM" id="CLU_145548_0_0_1"/>
<accession>A0A0C3AT03</accession>
<proteinExistence type="predicted"/>
<dbReference type="PANTHER" id="PTHR35043:SF7">
    <property type="entry name" value="TRANSCRIPTION FACTOR DOMAIN-CONTAINING PROTEIN"/>
    <property type="match status" value="1"/>
</dbReference>
<feature type="transmembrane region" description="Helical" evidence="1">
    <location>
        <begin position="45"/>
        <end position="71"/>
    </location>
</feature>
<dbReference type="AlphaFoldDB" id="A0A0C3AT03"/>
<keyword evidence="1" id="KW-1133">Transmembrane helix</keyword>
<keyword evidence="3" id="KW-1185">Reference proteome</keyword>
<sequence>MFWSGRPGNNPYGRGSLFATVLGAGFGAMHCIAWSSEFPSRTELVLWRVSCIAMIAIPTMVTLMLSFATISKAYERYFGWLDIFVIALCALIVISAWLYIASRMSTLAIALTSLRSLPPDAFTNVDWTTFFPHI</sequence>
<evidence type="ECO:0000313" key="3">
    <source>
        <dbReference type="Proteomes" id="UP000054097"/>
    </source>
</evidence>
<evidence type="ECO:0000256" key="1">
    <source>
        <dbReference type="SAM" id="Phobius"/>
    </source>
</evidence>
<feature type="transmembrane region" description="Helical" evidence="1">
    <location>
        <begin position="77"/>
        <end position="100"/>
    </location>
</feature>
<reference evidence="2 3" key="1">
    <citation type="submission" date="2014-04" db="EMBL/GenBank/DDBJ databases">
        <authorList>
            <consortium name="DOE Joint Genome Institute"/>
            <person name="Kuo A."/>
            <person name="Zuccaro A."/>
            <person name="Kohler A."/>
            <person name="Nagy L.G."/>
            <person name="Floudas D."/>
            <person name="Copeland A."/>
            <person name="Barry K.W."/>
            <person name="Cichocki N."/>
            <person name="Veneault-Fourrey C."/>
            <person name="LaButti K."/>
            <person name="Lindquist E.A."/>
            <person name="Lipzen A."/>
            <person name="Lundell T."/>
            <person name="Morin E."/>
            <person name="Murat C."/>
            <person name="Sun H."/>
            <person name="Tunlid A."/>
            <person name="Henrissat B."/>
            <person name="Grigoriev I.V."/>
            <person name="Hibbett D.S."/>
            <person name="Martin F."/>
            <person name="Nordberg H.P."/>
            <person name="Cantor M.N."/>
            <person name="Hua S.X."/>
        </authorList>
    </citation>
    <scope>NUCLEOTIDE SEQUENCE [LARGE SCALE GENOMIC DNA]</scope>
    <source>
        <strain evidence="2 3">MAFF 305830</strain>
    </source>
</reference>
<protein>
    <submittedName>
        <fullName evidence="2">Uncharacterized protein</fullName>
    </submittedName>
</protein>
<keyword evidence="1" id="KW-0472">Membrane</keyword>
<evidence type="ECO:0000313" key="2">
    <source>
        <dbReference type="EMBL" id="KIM22421.1"/>
    </source>
</evidence>
<dbReference type="PANTHER" id="PTHR35043">
    <property type="entry name" value="TRANSCRIPTION FACTOR DOMAIN-CONTAINING PROTEIN"/>
    <property type="match status" value="1"/>
</dbReference>
<gene>
    <name evidence="2" type="ORF">M408DRAFT_79104</name>
</gene>
<feature type="transmembrane region" description="Helical" evidence="1">
    <location>
        <begin position="12"/>
        <end position="33"/>
    </location>
</feature>
<organism evidence="2 3">
    <name type="scientific">Serendipita vermifera MAFF 305830</name>
    <dbReference type="NCBI Taxonomy" id="933852"/>
    <lineage>
        <taxon>Eukaryota</taxon>
        <taxon>Fungi</taxon>
        <taxon>Dikarya</taxon>
        <taxon>Basidiomycota</taxon>
        <taxon>Agaricomycotina</taxon>
        <taxon>Agaricomycetes</taxon>
        <taxon>Sebacinales</taxon>
        <taxon>Serendipitaceae</taxon>
        <taxon>Serendipita</taxon>
    </lineage>
</organism>
<dbReference type="OrthoDB" id="9451547at2759"/>
<dbReference type="STRING" id="933852.A0A0C3AT03"/>